<dbReference type="Proteomes" id="UP000198561">
    <property type="component" value="Unassembled WGS sequence"/>
</dbReference>
<sequence length="174" mass="19929">MSNFALEIFDDEGSKCVFYTVVIDGEEISETEKFFVKFFNMPELKSYASELASFLTKTIGEKRGAIDSFFRDERKAHALPPNPNIEIEEISILDNFPLRLYCLRISQSCVILFNGAEKTSQAAQDGATSMSFHDANIYADRILKAFADNDIKLCEKKREILDYYENTKITEILF</sequence>
<organism evidence="1 2">
    <name type="scientific">Chryseobacterium culicis</name>
    <dbReference type="NCBI Taxonomy" id="680127"/>
    <lineage>
        <taxon>Bacteria</taxon>
        <taxon>Pseudomonadati</taxon>
        <taxon>Bacteroidota</taxon>
        <taxon>Flavobacteriia</taxon>
        <taxon>Flavobacteriales</taxon>
        <taxon>Weeksellaceae</taxon>
        <taxon>Chryseobacterium group</taxon>
        <taxon>Chryseobacterium</taxon>
    </lineage>
</organism>
<proteinExistence type="predicted"/>
<evidence type="ECO:0000313" key="1">
    <source>
        <dbReference type="EMBL" id="SEH39899.1"/>
    </source>
</evidence>
<reference evidence="1 2" key="1">
    <citation type="submission" date="2016-10" db="EMBL/GenBank/DDBJ databases">
        <authorList>
            <person name="de Groot N.N."/>
        </authorList>
    </citation>
    <scope>NUCLEOTIDE SEQUENCE [LARGE SCALE GENOMIC DNA]</scope>
    <source>
        <strain evidence="1 2">DSM 23031</strain>
    </source>
</reference>
<evidence type="ECO:0000313" key="2">
    <source>
        <dbReference type="Proteomes" id="UP000198561"/>
    </source>
</evidence>
<dbReference type="EMBL" id="FNWQ01000005">
    <property type="protein sequence ID" value="SEH39899.1"/>
    <property type="molecule type" value="Genomic_DNA"/>
</dbReference>
<dbReference type="AlphaFoldDB" id="A0A1H6HUW7"/>
<dbReference type="STRING" id="680127.SAMN05421593_3705"/>
<accession>A0A1H6HUW7</accession>
<gene>
    <name evidence="1" type="ORF">SAMN05421593_3705</name>
</gene>
<protein>
    <submittedName>
        <fullName evidence="1">Uncharacterized protein</fullName>
    </submittedName>
</protein>
<dbReference type="RefSeq" id="WP_089694432.1">
    <property type="nucleotide sequence ID" value="NZ_FNWQ01000005.1"/>
</dbReference>
<name>A0A1H6HUW7_CHRCI</name>
<dbReference type="OrthoDB" id="662471at2"/>